<dbReference type="InterPro" id="IPR007110">
    <property type="entry name" value="Ig-like_dom"/>
</dbReference>
<evidence type="ECO:0000313" key="2">
    <source>
        <dbReference type="EnsemblMetazoa" id="XP_019849810.1"/>
    </source>
</evidence>
<accession>A0AAN0IYG7</accession>
<dbReference type="GeneID" id="109580751"/>
<evidence type="ECO:0000259" key="1">
    <source>
        <dbReference type="PROSITE" id="PS50835"/>
    </source>
</evidence>
<keyword evidence="3" id="KW-1185">Reference proteome</keyword>
<dbReference type="InterPro" id="IPR013783">
    <property type="entry name" value="Ig-like_fold"/>
</dbReference>
<dbReference type="SMART" id="SM00409">
    <property type="entry name" value="IG"/>
    <property type="match status" value="1"/>
</dbReference>
<evidence type="ECO:0000313" key="3">
    <source>
        <dbReference type="Proteomes" id="UP000007879"/>
    </source>
</evidence>
<dbReference type="AlphaFoldDB" id="A0AAN0IYG7"/>
<protein>
    <recommendedName>
        <fullName evidence="1">Ig-like domain-containing protein</fullName>
    </recommendedName>
</protein>
<dbReference type="Pfam" id="PF13927">
    <property type="entry name" value="Ig_3"/>
    <property type="match status" value="1"/>
</dbReference>
<dbReference type="PROSITE" id="PS50835">
    <property type="entry name" value="IG_LIKE"/>
    <property type="match status" value="1"/>
</dbReference>
<organism evidence="2 3">
    <name type="scientific">Amphimedon queenslandica</name>
    <name type="common">Sponge</name>
    <dbReference type="NCBI Taxonomy" id="400682"/>
    <lineage>
        <taxon>Eukaryota</taxon>
        <taxon>Metazoa</taxon>
        <taxon>Porifera</taxon>
        <taxon>Demospongiae</taxon>
        <taxon>Heteroscleromorpha</taxon>
        <taxon>Haplosclerida</taxon>
        <taxon>Niphatidae</taxon>
        <taxon>Amphimedon</taxon>
    </lineage>
</organism>
<feature type="domain" description="Ig-like" evidence="1">
    <location>
        <begin position="32"/>
        <end position="142"/>
    </location>
</feature>
<name>A0AAN0IYG7_AMPQE</name>
<dbReference type="SUPFAM" id="SSF48726">
    <property type="entry name" value="Immunoglobulin"/>
    <property type="match status" value="1"/>
</dbReference>
<proteinExistence type="predicted"/>
<dbReference type="Proteomes" id="UP000007879">
    <property type="component" value="Unassembled WGS sequence"/>
</dbReference>
<sequence>MLSNISTADAGNYTCSASYLAMGESAWGIIEPNTNTRTINLIIYSSVSTPANTVIVEEGNDATLSCLFTGFLPINYKINWSGLIPSNAIIANHENTQYKTQHGSSSTRPAVQSIFIIKSAKVADSGLYTCSMSGTTLRKTILLMVVTQKTSWQVELE</sequence>
<dbReference type="RefSeq" id="XP_019849810.1">
    <property type="nucleotide sequence ID" value="XM_019994251.1"/>
</dbReference>
<dbReference type="KEGG" id="aqu:109580751"/>
<dbReference type="EnsemblMetazoa" id="XM_019994251.1">
    <property type="protein sequence ID" value="XP_019849810.1"/>
    <property type="gene ID" value="LOC109580751"/>
</dbReference>
<reference evidence="3" key="1">
    <citation type="journal article" date="2010" name="Nature">
        <title>The Amphimedon queenslandica genome and the evolution of animal complexity.</title>
        <authorList>
            <person name="Srivastava M."/>
            <person name="Simakov O."/>
            <person name="Chapman J."/>
            <person name="Fahey B."/>
            <person name="Gauthier M.E."/>
            <person name="Mitros T."/>
            <person name="Richards G.S."/>
            <person name="Conaco C."/>
            <person name="Dacre M."/>
            <person name="Hellsten U."/>
            <person name="Larroux C."/>
            <person name="Putnam N.H."/>
            <person name="Stanke M."/>
            <person name="Adamska M."/>
            <person name="Darling A."/>
            <person name="Degnan S.M."/>
            <person name="Oakley T.H."/>
            <person name="Plachetzki D.C."/>
            <person name="Zhai Y."/>
            <person name="Adamski M."/>
            <person name="Calcino A."/>
            <person name="Cummins S.F."/>
            <person name="Goodstein D.M."/>
            <person name="Harris C."/>
            <person name="Jackson D.J."/>
            <person name="Leys S.P."/>
            <person name="Shu S."/>
            <person name="Woodcroft B.J."/>
            <person name="Vervoort M."/>
            <person name="Kosik K.S."/>
            <person name="Manning G."/>
            <person name="Degnan B.M."/>
            <person name="Rokhsar D.S."/>
        </authorList>
    </citation>
    <scope>NUCLEOTIDE SEQUENCE [LARGE SCALE GENOMIC DNA]</scope>
</reference>
<dbReference type="InterPro" id="IPR003599">
    <property type="entry name" value="Ig_sub"/>
</dbReference>
<reference evidence="2" key="2">
    <citation type="submission" date="2024-06" db="UniProtKB">
        <authorList>
            <consortium name="EnsemblMetazoa"/>
        </authorList>
    </citation>
    <scope>IDENTIFICATION</scope>
</reference>
<dbReference type="InterPro" id="IPR036179">
    <property type="entry name" value="Ig-like_dom_sf"/>
</dbReference>
<dbReference type="Gene3D" id="2.60.40.10">
    <property type="entry name" value="Immunoglobulins"/>
    <property type="match status" value="1"/>
</dbReference>